<dbReference type="Pfam" id="PF04290">
    <property type="entry name" value="DctQ"/>
    <property type="match status" value="1"/>
</dbReference>
<evidence type="ECO:0000256" key="1">
    <source>
        <dbReference type="ARBA" id="ARBA00004429"/>
    </source>
</evidence>
<dbReference type="Proteomes" id="UP000580517">
    <property type="component" value="Unassembled WGS sequence"/>
</dbReference>
<dbReference type="AlphaFoldDB" id="A0A853F884"/>
<sequence>MKAFLALSRLIDSVNSVVGRAAAWLILVAVVVSAANALIRKLFSMSSNAWLELQWYLFGAVFLLTAGYTLLRNEHVRVDVLSQHFSPRTRIKIEIFGVLLFILPAAIVIMWLSWPIFVDAFIHNEQSSNAGGLIRWPAKLLIPVGFALLVAAAVSHLIKCVAYLLGLCADPTQVADSESSELQLADEISRIATQSERASPRGKS</sequence>
<keyword evidence="7 9" id="KW-0472">Membrane</keyword>
<feature type="transmembrane region" description="Helical" evidence="9">
    <location>
        <begin position="91"/>
        <end position="114"/>
    </location>
</feature>
<evidence type="ECO:0000256" key="8">
    <source>
        <dbReference type="ARBA" id="ARBA00038436"/>
    </source>
</evidence>
<evidence type="ECO:0000256" key="4">
    <source>
        <dbReference type="ARBA" id="ARBA00022519"/>
    </source>
</evidence>
<dbReference type="OrthoDB" id="9795655at2"/>
<comment type="caution">
    <text evidence="9">Lacks conserved residue(s) required for the propagation of feature annotation.</text>
</comment>
<evidence type="ECO:0000256" key="6">
    <source>
        <dbReference type="ARBA" id="ARBA00022989"/>
    </source>
</evidence>
<evidence type="ECO:0000313" key="11">
    <source>
        <dbReference type="EMBL" id="NYT35762.1"/>
    </source>
</evidence>
<gene>
    <name evidence="11" type="ORF">H0A68_02670</name>
</gene>
<organism evidence="11 12">
    <name type="scientific">Allopusillimonas soli</name>
    <dbReference type="NCBI Taxonomy" id="659016"/>
    <lineage>
        <taxon>Bacteria</taxon>
        <taxon>Pseudomonadati</taxon>
        <taxon>Pseudomonadota</taxon>
        <taxon>Betaproteobacteria</taxon>
        <taxon>Burkholderiales</taxon>
        <taxon>Alcaligenaceae</taxon>
        <taxon>Allopusillimonas</taxon>
    </lineage>
</organism>
<protein>
    <recommendedName>
        <fullName evidence="9">TRAP transporter small permease protein</fullName>
    </recommendedName>
</protein>
<keyword evidence="12" id="KW-1185">Reference proteome</keyword>
<feature type="domain" description="Tripartite ATP-independent periplasmic transporters DctQ component" evidence="10">
    <location>
        <begin position="30"/>
        <end position="160"/>
    </location>
</feature>
<evidence type="ECO:0000256" key="9">
    <source>
        <dbReference type="RuleBase" id="RU369079"/>
    </source>
</evidence>
<feature type="transmembrane region" description="Helical" evidence="9">
    <location>
        <begin position="134"/>
        <end position="154"/>
    </location>
</feature>
<dbReference type="PANTHER" id="PTHR35011">
    <property type="entry name" value="2,3-DIKETO-L-GULONATE TRAP TRANSPORTER SMALL PERMEASE PROTEIN YIAM"/>
    <property type="match status" value="1"/>
</dbReference>
<evidence type="ECO:0000256" key="5">
    <source>
        <dbReference type="ARBA" id="ARBA00022692"/>
    </source>
</evidence>
<comment type="subcellular location">
    <subcellularLocation>
        <location evidence="1 9">Cell inner membrane</location>
        <topology evidence="1 9">Multi-pass membrane protein</topology>
    </subcellularLocation>
</comment>
<comment type="similarity">
    <text evidence="8 9">Belongs to the TRAP transporter small permease family.</text>
</comment>
<keyword evidence="4 9" id="KW-0997">Cell inner membrane</keyword>
<keyword evidence="5 9" id="KW-0812">Transmembrane</keyword>
<dbReference type="RefSeq" id="WP_129967718.1">
    <property type="nucleotide sequence ID" value="NZ_JACCEW010000001.1"/>
</dbReference>
<dbReference type="EMBL" id="JACCEW010000001">
    <property type="protein sequence ID" value="NYT35762.1"/>
    <property type="molecule type" value="Genomic_DNA"/>
</dbReference>
<dbReference type="PANTHER" id="PTHR35011:SF4">
    <property type="entry name" value="SLL1102 PROTEIN"/>
    <property type="match status" value="1"/>
</dbReference>
<proteinExistence type="inferred from homology"/>
<dbReference type="InterPro" id="IPR055348">
    <property type="entry name" value="DctQ"/>
</dbReference>
<comment type="subunit">
    <text evidence="9">The complex comprises the extracytoplasmic solute receptor protein and the two transmembrane proteins.</text>
</comment>
<dbReference type="GO" id="GO:0022857">
    <property type="term" value="F:transmembrane transporter activity"/>
    <property type="evidence" value="ECO:0007669"/>
    <property type="project" value="UniProtKB-UniRule"/>
</dbReference>
<evidence type="ECO:0000256" key="7">
    <source>
        <dbReference type="ARBA" id="ARBA00023136"/>
    </source>
</evidence>
<keyword evidence="3" id="KW-1003">Cell membrane</keyword>
<evidence type="ECO:0000256" key="2">
    <source>
        <dbReference type="ARBA" id="ARBA00022448"/>
    </source>
</evidence>
<name>A0A853F884_9BURK</name>
<dbReference type="GO" id="GO:0005886">
    <property type="term" value="C:plasma membrane"/>
    <property type="evidence" value="ECO:0007669"/>
    <property type="project" value="UniProtKB-SubCell"/>
</dbReference>
<evidence type="ECO:0000259" key="10">
    <source>
        <dbReference type="Pfam" id="PF04290"/>
    </source>
</evidence>
<reference evidence="11 12" key="1">
    <citation type="submission" date="2020-07" db="EMBL/GenBank/DDBJ databases">
        <title>Taxonomic revisions and descriptions of new bacterial species based on genomic comparisons in the high-G+C-content subgroup of the family Alcaligenaceae.</title>
        <authorList>
            <person name="Szabo A."/>
            <person name="Felfoldi T."/>
        </authorList>
    </citation>
    <scope>NUCLEOTIDE SEQUENCE [LARGE SCALE GENOMIC DNA]</scope>
    <source>
        <strain evidence="11 12">DSM 25264</strain>
    </source>
</reference>
<keyword evidence="2 9" id="KW-0813">Transport</keyword>
<dbReference type="InterPro" id="IPR007387">
    <property type="entry name" value="TRAP_DctQ"/>
</dbReference>
<feature type="transmembrane region" description="Helical" evidence="9">
    <location>
        <begin position="53"/>
        <end position="71"/>
    </location>
</feature>
<evidence type="ECO:0000256" key="3">
    <source>
        <dbReference type="ARBA" id="ARBA00022475"/>
    </source>
</evidence>
<keyword evidence="6 9" id="KW-1133">Transmembrane helix</keyword>
<accession>A0A853F884</accession>
<evidence type="ECO:0000313" key="12">
    <source>
        <dbReference type="Proteomes" id="UP000580517"/>
    </source>
</evidence>
<comment type="caution">
    <text evidence="11">The sequence shown here is derived from an EMBL/GenBank/DDBJ whole genome shotgun (WGS) entry which is preliminary data.</text>
</comment>
<comment type="function">
    <text evidence="9">Part of the tripartite ATP-independent periplasmic (TRAP) transport system.</text>
</comment>